<protein>
    <submittedName>
        <fullName evidence="1">Uncharacterized protein</fullName>
    </submittedName>
</protein>
<organism evidence="1 2">
    <name type="scientific">Streptomyces mutabilis</name>
    <dbReference type="NCBI Taxonomy" id="67332"/>
    <lineage>
        <taxon>Bacteria</taxon>
        <taxon>Bacillati</taxon>
        <taxon>Actinomycetota</taxon>
        <taxon>Actinomycetes</taxon>
        <taxon>Kitasatosporales</taxon>
        <taxon>Streptomycetaceae</taxon>
        <taxon>Streptomyces</taxon>
    </lineage>
</organism>
<dbReference type="AlphaFoldDB" id="A0A086MR64"/>
<dbReference type="EMBL" id="JNFQ01000007">
    <property type="protein sequence ID" value="KFG71382.1"/>
    <property type="molecule type" value="Genomic_DNA"/>
</dbReference>
<dbReference type="HOGENOM" id="CLU_2756190_0_0_11"/>
<sequence length="70" mass="7389">MVGVADGQCEAAGDLVLVAHPEVESCGEVRDGVAVTGRAHAQVIARFLELHPGTSQFEVAELVPMRADEF</sequence>
<name>A0A086MR64_9ACTN</name>
<reference evidence="1 2" key="1">
    <citation type="submission" date="2014-05" db="EMBL/GenBank/DDBJ databases">
        <title>Complete genome sequence of the Streptomyces mutabilis TRM45540.</title>
        <authorList>
            <person name="Luo X."/>
            <person name="Zhang L."/>
        </authorList>
    </citation>
    <scope>NUCLEOTIDE SEQUENCE [LARGE SCALE GENOMIC DNA]</scope>
    <source>
        <strain evidence="1 2">TRM45540</strain>
    </source>
</reference>
<dbReference type="Proteomes" id="UP000029095">
    <property type="component" value="Unassembled WGS sequence"/>
</dbReference>
<keyword evidence="2" id="KW-1185">Reference proteome</keyword>
<evidence type="ECO:0000313" key="1">
    <source>
        <dbReference type="EMBL" id="KFG71382.1"/>
    </source>
</evidence>
<evidence type="ECO:0000313" key="2">
    <source>
        <dbReference type="Proteomes" id="UP000029095"/>
    </source>
</evidence>
<comment type="caution">
    <text evidence="1">The sequence shown here is derived from an EMBL/GenBank/DDBJ whole genome shotgun (WGS) entry which is preliminary data.</text>
</comment>
<gene>
    <name evidence="1" type="ORF">FM21_34365</name>
</gene>
<accession>A0A086MR64</accession>
<proteinExistence type="predicted"/>